<dbReference type="PANTHER" id="PTHR43669:SF3">
    <property type="entry name" value="ALCOHOL DEHYDROGENASE, PUTATIVE (AFU_ORTHOLOGUE AFUA_3G03445)-RELATED"/>
    <property type="match status" value="1"/>
</dbReference>
<sequence length="135" mass="13587">MAGAVVIGAGPGIGRAVALRFAREGLPLALISRSGADSLVPSAFSYTADSSDEDALRAALDAAAEDLGHPEVVVYNAALIRPDVPGELPMRGQLHAWAVNVLGALTAAAHVLPRMTHGSKSVPGATGPATVTEAT</sequence>
<evidence type="ECO:0000313" key="4">
    <source>
        <dbReference type="EMBL" id="KAA9150943.1"/>
    </source>
</evidence>
<dbReference type="GO" id="GO:0008667">
    <property type="term" value="F:2,3-dihydro-2,3-dihydroxybenzoate dehydrogenase activity"/>
    <property type="evidence" value="ECO:0007669"/>
    <property type="project" value="InterPro"/>
</dbReference>
<dbReference type="InterPro" id="IPR003560">
    <property type="entry name" value="DHB_DH"/>
</dbReference>
<dbReference type="EMBL" id="VMNW02000109">
    <property type="protein sequence ID" value="KAA9150943.1"/>
    <property type="molecule type" value="Genomic_DNA"/>
</dbReference>
<dbReference type="AlphaFoldDB" id="A0A5N0UMA3"/>
<evidence type="ECO:0000256" key="1">
    <source>
        <dbReference type="ARBA" id="ARBA00006484"/>
    </source>
</evidence>
<dbReference type="Pfam" id="PF00106">
    <property type="entry name" value="adh_short"/>
    <property type="match status" value="1"/>
</dbReference>
<comment type="caution">
    <text evidence="4">The sequence shown here is derived from an EMBL/GenBank/DDBJ whole genome shotgun (WGS) entry which is preliminary data.</text>
</comment>
<proteinExistence type="inferred from homology"/>
<organism evidence="4 5">
    <name type="scientific">Amycolatopsis acidicola</name>
    <dbReference type="NCBI Taxonomy" id="2596893"/>
    <lineage>
        <taxon>Bacteria</taxon>
        <taxon>Bacillati</taxon>
        <taxon>Actinomycetota</taxon>
        <taxon>Actinomycetes</taxon>
        <taxon>Pseudonocardiales</taxon>
        <taxon>Pseudonocardiaceae</taxon>
        <taxon>Amycolatopsis</taxon>
    </lineage>
</organism>
<name>A0A5N0UMA3_9PSEU</name>
<dbReference type="InterPro" id="IPR002347">
    <property type="entry name" value="SDR_fam"/>
</dbReference>
<feature type="region of interest" description="Disordered" evidence="3">
    <location>
        <begin position="116"/>
        <end position="135"/>
    </location>
</feature>
<comment type="similarity">
    <text evidence="1">Belongs to the short-chain dehydrogenases/reductases (SDR) family.</text>
</comment>
<dbReference type="OrthoDB" id="9799818at2"/>
<keyword evidence="5" id="KW-1185">Reference proteome</keyword>
<accession>A0A5N0UMA3</accession>
<gene>
    <name evidence="4" type="ORF">FPZ12_040075</name>
</gene>
<dbReference type="PANTHER" id="PTHR43669">
    <property type="entry name" value="5-KETO-D-GLUCONATE 5-REDUCTASE"/>
    <property type="match status" value="1"/>
</dbReference>
<protein>
    <submittedName>
        <fullName evidence="4">SDR family NAD(P)-dependent oxidoreductase</fullName>
    </submittedName>
</protein>
<evidence type="ECO:0000256" key="2">
    <source>
        <dbReference type="ARBA" id="ARBA00023002"/>
    </source>
</evidence>
<dbReference type="InterPro" id="IPR036291">
    <property type="entry name" value="NAD(P)-bd_dom_sf"/>
</dbReference>
<dbReference type="Proteomes" id="UP000319769">
    <property type="component" value="Unassembled WGS sequence"/>
</dbReference>
<dbReference type="SUPFAM" id="SSF51735">
    <property type="entry name" value="NAD(P)-binding Rossmann-fold domains"/>
    <property type="match status" value="1"/>
</dbReference>
<dbReference type="PRINTS" id="PR01397">
    <property type="entry name" value="DHBDHDRGNASE"/>
</dbReference>
<evidence type="ECO:0000256" key="3">
    <source>
        <dbReference type="SAM" id="MobiDB-lite"/>
    </source>
</evidence>
<dbReference type="RefSeq" id="WP_144756581.1">
    <property type="nucleotide sequence ID" value="NZ_VMNW02000109.1"/>
</dbReference>
<reference evidence="4" key="1">
    <citation type="submission" date="2019-09" db="EMBL/GenBank/DDBJ databases">
        <authorList>
            <person name="Teo W.F.A."/>
            <person name="Duangmal K."/>
        </authorList>
    </citation>
    <scope>NUCLEOTIDE SEQUENCE [LARGE SCALE GENOMIC DNA]</scope>
    <source>
        <strain evidence="4">K81G1</strain>
    </source>
</reference>
<keyword evidence="2" id="KW-0560">Oxidoreductase</keyword>
<dbReference type="Gene3D" id="3.40.50.720">
    <property type="entry name" value="NAD(P)-binding Rossmann-like Domain"/>
    <property type="match status" value="1"/>
</dbReference>
<evidence type="ECO:0000313" key="5">
    <source>
        <dbReference type="Proteomes" id="UP000319769"/>
    </source>
</evidence>
<dbReference type="GO" id="GO:0019290">
    <property type="term" value="P:siderophore biosynthetic process"/>
    <property type="evidence" value="ECO:0007669"/>
    <property type="project" value="InterPro"/>
</dbReference>